<feature type="compositionally biased region" description="Basic residues" evidence="8">
    <location>
        <begin position="181"/>
        <end position="192"/>
    </location>
</feature>
<dbReference type="SMART" id="SM00558">
    <property type="entry name" value="JmjC"/>
    <property type="match status" value="1"/>
</dbReference>
<feature type="compositionally biased region" description="Basic and acidic residues" evidence="8">
    <location>
        <begin position="63"/>
        <end position="72"/>
    </location>
</feature>
<dbReference type="PRINTS" id="PR00929">
    <property type="entry name" value="ATHOOK"/>
</dbReference>
<proteinExistence type="inferred from homology"/>
<sequence>MEDGAMKERHCLEVKLELDLNLNISPERHRLDEEDKLPARDQAEEAVNSTNFPAAAEQLVKQESLKDLSLPEKKRKRGRPSKSSRSEADFPPVTGYLEEEVEIEKVPSLQPQKPPLRRGRPRVKNLAEKDGASRGKGISGVPVESGVVREGQSLGISWPGNQVRCRDDVPTPVEMGEMQKPQRKRGRPRKSKNQTESGGADEGNGCADKCLDSRKDLESGSEAGNEGTTENKSTNKRSRRGQDSGNREDDQAKGKVGNEEKNSTCHQCKRNDKGRVVHCTSCKTKRYCLLCITRWYPGMPEEAFAEKCPVCRRNCNCKACLRLDGPRKQMKESKFVVSAEEKVRYSKYILLVLLPFLRQINADQMMEREVEAKIQGVTLSESHIQRVICDQKERMYCNNCSTSIFDFHRSCSKCSFDLCLTCCKELRNGHLQGSEKVVVQYHNNGIEYLHGITNSKPARKPGSKGRPKKADKKPAAVDSELKSFEEDIELKFELKPHDTDKIPAIEEVELESEVKPSGTYIKPKTEDESSDTDKKHAIEEIDLQSEVERGDIDQSCCLPKTVDDFRNEWRCGETGDIPCPPENIGGCNEGTLVLKHIMEENFVSELLAEAEEMAETCRLDESSGISQTRCSCLRSFDKNEPNRNVCKAASREDSTDNYLYCPKAKDVLHKDMDHFQWHWHNGEPIIVSNVLETTSGLSWEPQVMQRAFRQKSSQHHKKLLDVIAVNCLDWCEVKINIAKFFKGYMEGLFDIYYWPQILKLKDWPPSSLFHKMLPRHAAEFESCLPFKAFTSPKSGYLNLATKLPAKSLKPDMGPKTYIAYGVQQELGRGDSVTKLHCDMSDAVNVLTHTHRVKLQQKELSVIQKLKEQHTAQDLQELQKSEDALNGEFPLHGSIRKEKSAASMDLEVVGNIEGVSSGMTCTPDVVANSAGEECRSMIINCDVQSSTSNNDSEAFEDQDTDGGALWDIFRREDVPNLENYLRKHFKEFRHMHCYPVPQVVHPIHDETFYLTVEHKRRLKEEYGIEPWTFIQKLGDAVFIPAGCPHQVRNLKSCIKVAVDFVSPESIPECIRLTEEFRTLPQNHRAKEDKLEVKKMIIYAVKKALEDLKEETLQVCHKSPKTKNCIVGFLSLLFI</sequence>
<organism evidence="11 12">
    <name type="scientific">Cuscuta australis</name>
    <dbReference type="NCBI Taxonomy" id="267555"/>
    <lineage>
        <taxon>Eukaryota</taxon>
        <taxon>Viridiplantae</taxon>
        <taxon>Streptophyta</taxon>
        <taxon>Embryophyta</taxon>
        <taxon>Tracheophyta</taxon>
        <taxon>Spermatophyta</taxon>
        <taxon>Magnoliopsida</taxon>
        <taxon>eudicotyledons</taxon>
        <taxon>Gunneridae</taxon>
        <taxon>Pentapetalae</taxon>
        <taxon>asterids</taxon>
        <taxon>lamiids</taxon>
        <taxon>Solanales</taxon>
        <taxon>Convolvulaceae</taxon>
        <taxon>Cuscuteae</taxon>
        <taxon>Cuscuta</taxon>
        <taxon>Cuscuta subgen. Grammica</taxon>
        <taxon>Cuscuta sect. Cleistogrammica</taxon>
    </lineage>
</organism>
<dbReference type="AlphaFoldDB" id="A0A328E520"/>
<dbReference type="Pfam" id="PF10497">
    <property type="entry name" value="zf-4CXXC_R1"/>
    <property type="match status" value="1"/>
</dbReference>
<dbReference type="CDD" id="cd02208">
    <property type="entry name" value="cupin_RmlC-like"/>
    <property type="match status" value="1"/>
</dbReference>
<dbReference type="InterPro" id="IPR017956">
    <property type="entry name" value="AT_hook_DNA-bd_motif"/>
</dbReference>
<feature type="region of interest" description="Disordered" evidence="8">
    <location>
        <begin position="513"/>
        <end position="535"/>
    </location>
</feature>
<dbReference type="FunFam" id="2.60.120.650:FF:000033">
    <property type="entry name" value="Transcription factor jumonji (JmjC) domain-containing protein"/>
    <property type="match status" value="1"/>
</dbReference>
<dbReference type="GO" id="GO:0000118">
    <property type="term" value="C:histone deacetylase complex"/>
    <property type="evidence" value="ECO:0007669"/>
    <property type="project" value="TreeGrafter"/>
</dbReference>
<evidence type="ECO:0000256" key="1">
    <source>
        <dbReference type="ARBA" id="ARBA00004123"/>
    </source>
</evidence>
<evidence type="ECO:0000313" key="12">
    <source>
        <dbReference type="Proteomes" id="UP000249390"/>
    </source>
</evidence>
<dbReference type="Pfam" id="PF02373">
    <property type="entry name" value="JmjC"/>
    <property type="match status" value="1"/>
</dbReference>
<dbReference type="PROSITE" id="PS50089">
    <property type="entry name" value="ZF_RING_2"/>
    <property type="match status" value="1"/>
</dbReference>
<feature type="region of interest" description="Disordered" evidence="8">
    <location>
        <begin position="25"/>
        <end position="266"/>
    </location>
</feature>
<dbReference type="SUPFAM" id="SSF51197">
    <property type="entry name" value="Clavaminate synthase-like"/>
    <property type="match status" value="1"/>
</dbReference>
<dbReference type="InterPro" id="IPR018866">
    <property type="entry name" value="Znf-4CXXC_R1"/>
</dbReference>
<keyword evidence="5" id="KW-0804">Transcription</keyword>
<accession>A0A328E520</accession>
<dbReference type="PROSITE" id="PS51184">
    <property type="entry name" value="JMJC"/>
    <property type="match status" value="1"/>
</dbReference>
<dbReference type="Gene3D" id="2.60.120.650">
    <property type="entry name" value="Cupin"/>
    <property type="match status" value="1"/>
</dbReference>
<name>A0A328E520_9ASTE</name>
<dbReference type="EMBL" id="NQVE01000050">
    <property type="protein sequence ID" value="RAL51543.1"/>
    <property type="molecule type" value="Genomic_DNA"/>
</dbReference>
<evidence type="ECO:0000256" key="8">
    <source>
        <dbReference type="SAM" id="MobiDB-lite"/>
    </source>
</evidence>
<feature type="compositionally biased region" description="Basic and acidic residues" evidence="8">
    <location>
        <begin position="523"/>
        <end position="535"/>
    </location>
</feature>
<keyword evidence="12" id="KW-1185">Reference proteome</keyword>
<dbReference type="GO" id="GO:0000785">
    <property type="term" value="C:chromatin"/>
    <property type="evidence" value="ECO:0007669"/>
    <property type="project" value="TreeGrafter"/>
</dbReference>
<dbReference type="PANTHER" id="PTHR12549">
    <property type="entry name" value="JMJC DOMAIN-CONTAINING HISTONE DEMETHYLATION PROTEIN"/>
    <property type="match status" value="1"/>
</dbReference>
<comment type="caution">
    <text evidence="11">The sequence shown here is derived from an EMBL/GenBank/DDBJ whole genome shotgun (WGS) entry which is preliminary data.</text>
</comment>
<dbReference type="SMART" id="SM00384">
    <property type="entry name" value="AT_hook"/>
    <property type="match status" value="4"/>
</dbReference>
<evidence type="ECO:0000256" key="3">
    <source>
        <dbReference type="ARBA" id="ARBA00022723"/>
    </source>
</evidence>
<evidence type="ECO:0000259" key="9">
    <source>
        <dbReference type="PROSITE" id="PS50089"/>
    </source>
</evidence>
<comment type="subcellular location">
    <subcellularLocation>
        <location evidence="1">Nucleus</location>
    </subcellularLocation>
</comment>
<dbReference type="InterPro" id="IPR001841">
    <property type="entry name" value="Znf_RING"/>
</dbReference>
<dbReference type="GO" id="GO:0008270">
    <property type="term" value="F:zinc ion binding"/>
    <property type="evidence" value="ECO:0007669"/>
    <property type="project" value="UniProtKB-KW"/>
</dbReference>
<evidence type="ECO:0000259" key="10">
    <source>
        <dbReference type="PROSITE" id="PS51184"/>
    </source>
</evidence>
<feature type="compositionally biased region" description="Basic and acidic residues" evidence="8">
    <location>
        <begin position="240"/>
        <end position="266"/>
    </location>
</feature>
<reference evidence="11 12" key="1">
    <citation type="submission" date="2018-06" db="EMBL/GenBank/DDBJ databases">
        <title>The Genome of Cuscuta australis (Dodder) Provides Insight into the Evolution of Plant Parasitism.</title>
        <authorList>
            <person name="Liu H."/>
        </authorList>
    </citation>
    <scope>NUCLEOTIDE SEQUENCE [LARGE SCALE GENOMIC DNA]</scope>
    <source>
        <strain evidence="12">cv. Yunnan</strain>
        <tissue evidence="11">Vines</tissue>
    </source>
</reference>
<evidence type="ECO:0000256" key="4">
    <source>
        <dbReference type="ARBA" id="ARBA00023015"/>
    </source>
</evidence>
<dbReference type="GO" id="GO:0006357">
    <property type="term" value="P:regulation of transcription by RNA polymerase II"/>
    <property type="evidence" value="ECO:0007669"/>
    <property type="project" value="TreeGrafter"/>
</dbReference>
<feature type="compositionally biased region" description="Basic residues" evidence="8">
    <location>
        <begin position="73"/>
        <end position="82"/>
    </location>
</feature>
<keyword evidence="7" id="KW-0862">Zinc</keyword>
<dbReference type="GO" id="GO:0031490">
    <property type="term" value="F:chromatin DNA binding"/>
    <property type="evidence" value="ECO:0007669"/>
    <property type="project" value="TreeGrafter"/>
</dbReference>
<feature type="compositionally biased region" description="Basic residues" evidence="8">
    <location>
        <begin position="457"/>
        <end position="471"/>
    </location>
</feature>
<feature type="domain" description="JmjC" evidence="10">
    <location>
        <begin position="792"/>
        <end position="1076"/>
    </location>
</feature>
<protein>
    <recommendedName>
        <fullName evidence="13">JmjC domain-containing protein</fullName>
    </recommendedName>
</protein>
<keyword evidence="4" id="KW-0805">Transcription regulation</keyword>
<gene>
    <name evidence="11" type="ORF">DM860_011045</name>
</gene>
<feature type="compositionally biased region" description="Basic and acidic residues" evidence="8">
    <location>
        <begin position="209"/>
        <end position="218"/>
    </location>
</feature>
<feature type="compositionally biased region" description="Basic and acidic residues" evidence="8">
    <location>
        <begin position="26"/>
        <end position="43"/>
    </location>
</feature>
<evidence type="ECO:0000313" key="11">
    <source>
        <dbReference type="EMBL" id="RAL51543.1"/>
    </source>
</evidence>
<keyword evidence="7" id="KW-0863">Zinc-finger</keyword>
<dbReference type="GO" id="GO:0032454">
    <property type="term" value="F:histone H3K9 demethylase activity"/>
    <property type="evidence" value="ECO:0007669"/>
    <property type="project" value="InterPro"/>
</dbReference>
<comment type="similarity">
    <text evidence="2">Belongs to the JARID1 histone demethylase family.</text>
</comment>
<feature type="domain" description="RING-type" evidence="9">
    <location>
        <begin position="265"/>
        <end position="312"/>
    </location>
</feature>
<evidence type="ECO:0000256" key="6">
    <source>
        <dbReference type="ARBA" id="ARBA00023242"/>
    </source>
</evidence>
<evidence type="ECO:0008006" key="13">
    <source>
        <dbReference type="Google" id="ProtNLM"/>
    </source>
</evidence>
<evidence type="ECO:0000256" key="2">
    <source>
        <dbReference type="ARBA" id="ARBA00006801"/>
    </source>
</evidence>
<dbReference type="PANTHER" id="PTHR12549:SF11">
    <property type="entry name" value="LYSINE-SPECIFIC DEMETHYLASE JMJ25"/>
    <property type="match status" value="1"/>
</dbReference>
<feature type="region of interest" description="Disordered" evidence="8">
    <location>
        <begin position="452"/>
        <end position="478"/>
    </location>
</feature>
<keyword evidence="6" id="KW-0539">Nucleus</keyword>
<dbReference type="InterPro" id="IPR003347">
    <property type="entry name" value="JmjC_dom"/>
</dbReference>
<evidence type="ECO:0000256" key="5">
    <source>
        <dbReference type="ARBA" id="ARBA00023163"/>
    </source>
</evidence>
<dbReference type="Proteomes" id="UP000249390">
    <property type="component" value="Unassembled WGS sequence"/>
</dbReference>
<dbReference type="GO" id="GO:0003712">
    <property type="term" value="F:transcription coregulator activity"/>
    <property type="evidence" value="ECO:0007669"/>
    <property type="project" value="TreeGrafter"/>
</dbReference>
<evidence type="ECO:0000256" key="7">
    <source>
        <dbReference type="PROSITE-ProRule" id="PRU00175"/>
    </source>
</evidence>
<dbReference type="InterPro" id="IPR045109">
    <property type="entry name" value="LSDs-like"/>
</dbReference>
<keyword evidence="3" id="KW-0479">Metal-binding</keyword>